<dbReference type="PANTHER" id="PTHR30502">
    <property type="entry name" value="2-KETO-3-DEOXY-L-RHAMNONATE ALDOLASE"/>
    <property type="match status" value="1"/>
</dbReference>
<organism evidence="5">
    <name type="scientific">marine metagenome</name>
    <dbReference type="NCBI Taxonomy" id="408172"/>
    <lineage>
        <taxon>unclassified sequences</taxon>
        <taxon>metagenomes</taxon>
        <taxon>ecological metagenomes</taxon>
    </lineage>
</organism>
<dbReference type="SUPFAM" id="SSF51621">
    <property type="entry name" value="Phosphoenolpyruvate/pyruvate domain"/>
    <property type="match status" value="1"/>
</dbReference>
<dbReference type="Pfam" id="PF03328">
    <property type="entry name" value="HpcH_HpaI"/>
    <property type="match status" value="1"/>
</dbReference>
<evidence type="ECO:0000256" key="1">
    <source>
        <dbReference type="ARBA" id="ARBA00005568"/>
    </source>
</evidence>
<gene>
    <name evidence="5" type="ORF">METZ01_LOCUS389552</name>
</gene>
<feature type="non-terminal residue" evidence="5">
    <location>
        <position position="166"/>
    </location>
</feature>
<dbReference type="GO" id="GO:0016832">
    <property type="term" value="F:aldehyde-lyase activity"/>
    <property type="evidence" value="ECO:0007669"/>
    <property type="project" value="TreeGrafter"/>
</dbReference>
<reference evidence="5" key="1">
    <citation type="submission" date="2018-05" db="EMBL/GenBank/DDBJ databases">
        <authorList>
            <person name="Lanie J.A."/>
            <person name="Ng W.-L."/>
            <person name="Kazmierczak K.M."/>
            <person name="Andrzejewski T.M."/>
            <person name="Davidsen T.M."/>
            <person name="Wayne K.J."/>
            <person name="Tettelin H."/>
            <person name="Glass J.I."/>
            <person name="Rusch D."/>
            <person name="Podicherti R."/>
            <person name="Tsui H.-C.T."/>
            <person name="Winkler M.E."/>
        </authorList>
    </citation>
    <scope>NUCLEOTIDE SEQUENCE</scope>
</reference>
<dbReference type="InterPro" id="IPR050251">
    <property type="entry name" value="HpcH-HpaI_aldolase"/>
</dbReference>
<sequence length="166" mass="18108">MIFEGIDIFRRRLAVGEVLLGSGIGLIDPQVSEALAESVDFLWIDLEHTPMSPEAMRGHLMAARGRRRAIVVRLPGSDTAFLKPVLDAGAPGIVVPQVSSVEEVQGVIDDCRYPPVGRRGFGPLVASDYGRMGEEYVERANRSVFVSVMIECVEAVEFIDEIVALP</sequence>
<dbReference type="PANTHER" id="PTHR30502:SF0">
    <property type="entry name" value="PHOSPHOENOLPYRUVATE CARBOXYLASE FAMILY PROTEIN"/>
    <property type="match status" value="1"/>
</dbReference>
<dbReference type="InterPro" id="IPR015813">
    <property type="entry name" value="Pyrv/PenolPyrv_kinase-like_dom"/>
</dbReference>
<dbReference type="Gene3D" id="3.20.20.60">
    <property type="entry name" value="Phosphoenolpyruvate-binding domains"/>
    <property type="match status" value="1"/>
</dbReference>
<accession>A0A382USM3</accession>
<dbReference type="InterPro" id="IPR005000">
    <property type="entry name" value="Aldolase/citrate-lyase_domain"/>
</dbReference>
<proteinExistence type="inferred from homology"/>
<dbReference type="GO" id="GO:0046872">
    <property type="term" value="F:metal ion binding"/>
    <property type="evidence" value="ECO:0007669"/>
    <property type="project" value="UniProtKB-KW"/>
</dbReference>
<evidence type="ECO:0000259" key="4">
    <source>
        <dbReference type="Pfam" id="PF03328"/>
    </source>
</evidence>
<evidence type="ECO:0000256" key="2">
    <source>
        <dbReference type="ARBA" id="ARBA00022723"/>
    </source>
</evidence>
<dbReference type="EMBL" id="UINC01146140">
    <property type="protein sequence ID" value="SVD36698.1"/>
    <property type="molecule type" value="Genomic_DNA"/>
</dbReference>
<dbReference type="AlphaFoldDB" id="A0A382USM3"/>
<keyword evidence="3" id="KW-0456">Lyase</keyword>
<name>A0A382USM3_9ZZZZ</name>
<feature type="domain" description="HpcH/HpaI aldolase/citrate lyase" evidence="4">
    <location>
        <begin position="34"/>
        <end position="165"/>
    </location>
</feature>
<evidence type="ECO:0000313" key="5">
    <source>
        <dbReference type="EMBL" id="SVD36698.1"/>
    </source>
</evidence>
<protein>
    <recommendedName>
        <fullName evidence="4">HpcH/HpaI aldolase/citrate lyase domain-containing protein</fullName>
    </recommendedName>
</protein>
<dbReference type="GO" id="GO:0005737">
    <property type="term" value="C:cytoplasm"/>
    <property type="evidence" value="ECO:0007669"/>
    <property type="project" value="TreeGrafter"/>
</dbReference>
<dbReference type="InterPro" id="IPR040442">
    <property type="entry name" value="Pyrv_kinase-like_dom_sf"/>
</dbReference>
<keyword evidence="2" id="KW-0479">Metal-binding</keyword>
<comment type="similarity">
    <text evidence="1">Belongs to the HpcH/HpaI aldolase family.</text>
</comment>
<evidence type="ECO:0000256" key="3">
    <source>
        <dbReference type="ARBA" id="ARBA00023239"/>
    </source>
</evidence>